<evidence type="ECO:0000256" key="3">
    <source>
        <dbReference type="ARBA" id="ARBA00022448"/>
    </source>
</evidence>
<sequence>MKAIFPPLVTGTMVFTIGLSILETGVNKLAGDIGPVDPYGAPNEWGLGLFTICMIVGFYWLGAKYSIPIFKSGAMVFCTLFGTIFALFAEAPFKYGVAFDGSLMLPMIVAFILSGLECMGDLTATAKLSLLPTACDQFNLVRQGGLLNNAFSSLLCAIFSAPSVVTYTQVRE</sequence>
<keyword evidence="9" id="KW-1185">Reference proteome</keyword>
<feature type="transmembrane region" description="Helical" evidence="7">
    <location>
        <begin position="45"/>
        <end position="62"/>
    </location>
</feature>
<keyword evidence="6 7" id="KW-0472">Membrane</keyword>
<evidence type="ECO:0000256" key="7">
    <source>
        <dbReference type="SAM" id="Phobius"/>
    </source>
</evidence>
<dbReference type="Proteomes" id="UP000041254">
    <property type="component" value="Unassembled WGS sequence"/>
</dbReference>
<proteinExistence type="inferred from homology"/>
<gene>
    <name evidence="8" type="ORF">Vbra_1082</name>
</gene>
<dbReference type="GO" id="GO:0005886">
    <property type="term" value="C:plasma membrane"/>
    <property type="evidence" value="ECO:0007669"/>
    <property type="project" value="TreeGrafter"/>
</dbReference>
<dbReference type="GO" id="GO:0042907">
    <property type="term" value="F:xanthine transmembrane transporter activity"/>
    <property type="evidence" value="ECO:0007669"/>
    <property type="project" value="TreeGrafter"/>
</dbReference>
<dbReference type="InterPro" id="IPR006043">
    <property type="entry name" value="NCS2"/>
</dbReference>
<organism evidence="8 9">
    <name type="scientific">Vitrella brassicaformis (strain CCMP3155)</name>
    <dbReference type="NCBI Taxonomy" id="1169540"/>
    <lineage>
        <taxon>Eukaryota</taxon>
        <taxon>Sar</taxon>
        <taxon>Alveolata</taxon>
        <taxon>Colpodellida</taxon>
        <taxon>Vitrellaceae</taxon>
        <taxon>Vitrella</taxon>
    </lineage>
</organism>
<protein>
    <submittedName>
        <fullName evidence="8">Uncharacterized protein</fullName>
    </submittedName>
</protein>
<name>A0A0G4GBY0_VITBC</name>
<evidence type="ECO:0000256" key="5">
    <source>
        <dbReference type="ARBA" id="ARBA00022989"/>
    </source>
</evidence>
<reference evidence="8 9" key="1">
    <citation type="submission" date="2014-11" db="EMBL/GenBank/DDBJ databases">
        <authorList>
            <person name="Zhu J."/>
            <person name="Qi W."/>
            <person name="Song R."/>
        </authorList>
    </citation>
    <scope>NUCLEOTIDE SEQUENCE [LARGE SCALE GENOMIC DNA]</scope>
</reference>
<dbReference type="Pfam" id="PF00860">
    <property type="entry name" value="Xan_ur_permease"/>
    <property type="match status" value="1"/>
</dbReference>
<evidence type="ECO:0000256" key="2">
    <source>
        <dbReference type="ARBA" id="ARBA00008821"/>
    </source>
</evidence>
<comment type="subcellular location">
    <subcellularLocation>
        <location evidence="1">Membrane</location>
        <topology evidence="1">Multi-pass membrane protein</topology>
    </subcellularLocation>
</comment>
<evidence type="ECO:0000313" key="8">
    <source>
        <dbReference type="EMBL" id="CEM26624.1"/>
    </source>
</evidence>
<dbReference type="OrthoDB" id="10258708at2759"/>
<keyword evidence="5 7" id="KW-1133">Transmembrane helix</keyword>
<keyword evidence="4 7" id="KW-0812">Transmembrane</keyword>
<feature type="transmembrane region" description="Helical" evidence="7">
    <location>
        <begin position="69"/>
        <end position="89"/>
    </location>
</feature>
<dbReference type="PhylomeDB" id="A0A0G4GBY0"/>
<evidence type="ECO:0000256" key="6">
    <source>
        <dbReference type="ARBA" id="ARBA00023136"/>
    </source>
</evidence>
<dbReference type="AlphaFoldDB" id="A0A0G4GBY0"/>
<dbReference type="PANTHER" id="PTHR42810:SF2">
    <property type="entry name" value="PURINE PERMEASE C1399.01C-RELATED"/>
    <property type="match status" value="1"/>
</dbReference>
<accession>A0A0G4GBY0</accession>
<dbReference type="STRING" id="1169540.A0A0G4GBY0"/>
<dbReference type="InParanoid" id="A0A0G4GBY0"/>
<evidence type="ECO:0000256" key="4">
    <source>
        <dbReference type="ARBA" id="ARBA00022692"/>
    </source>
</evidence>
<evidence type="ECO:0000256" key="1">
    <source>
        <dbReference type="ARBA" id="ARBA00004141"/>
    </source>
</evidence>
<keyword evidence="3" id="KW-0813">Transport</keyword>
<dbReference type="EMBL" id="CDMY01000622">
    <property type="protein sequence ID" value="CEM26624.1"/>
    <property type="molecule type" value="Genomic_DNA"/>
</dbReference>
<evidence type="ECO:0000313" key="9">
    <source>
        <dbReference type="Proteomes" id="UP000041254"/>
    </source>
</evidence>
<dbReference type="VEuPathDB" id="CryptoDB:Vbra_1082"/>
<comment type="similarity">
    <text evidence="2">Belongs to the nucleobase:cation symporter-2 (NCS2) (TC 2.A.40) family.</text>
</comment>
<dbReference type="PANTHER" id="PTHR42810">
    <property type="entry name" value="PURINE PERMEASE C1399.01C-RELATED"/>
    <property type="match status" value="1"/>
</dbReference>